<gene>
    <name evidence="2" type="ORF">J0H12_01815</name>
</gene>
<organism evidence="2 3">
    <name type="scientific">Candidatus Paracaedimonas acanthamoebae</name>
    <dbReference type="NCBI Taxonomy" id="244581"/>
    <lineage>
        <taxon>Bacteria</taxon>
        <taxon>Pseudomonadati</taxon>
        <taxon>Pseudomonadota</taxon>
        <taxon>Alphaproteobacteria</taxon>
        <taxon>Holosporales</taxon>
        <taxon>Caedimonadaceae</taxon>
        <taxon>Candidatus Paracaedimonas</taxon>
    </lineage>
</organism>
<dbReference type="InterPro" id="IPR004316">
    <property type="entry name" value="SWEET_rpt"/>
</dbReference>
<name>A0A8J7PHH5_9PROT</name>
<dbReference type="Gene3D" id="1.20.1280.290">
    <property type="match status" value="1"/>
</dbReference>
<keyword evidence="1" id="KW-1133">Transmembrane helix</keyword>
<proteinExistence type="predicted"/>
<comment type="caution">
    <text evidence="2">The sequence shown here is derived from an EMBL/GenBank/DDBJ whole genome shotgun (WGS) entry which is preliminary data.</text>
</comment>
<sequence>MAQVQKKAVNYNNEEITKPQIEVKKTEKESSSKSKFLKYYAKYMLCMGIVGQSLFYLQAIKIFLTGNAQGVSLSGFTIALFSSISWVIYGHLLKDKILMSVNIIAVLGAILTLAAILWAT</sequence>
<dbReference type="GO" id="GO:0016020">
    <property type="term" value="C:membrane"/>
    <property type="evidence" value="ECO:0007669"/>
    <property type="project" value="InterPro"/>
</dbReference>
<protein>
    <submittedName>
        <fullName evidence="2">Uncharacterized protein</fullName>
    </submittedName>
</protein>
<dbReference type="EMBL" id="JAFKGL010000012">
    <property type="protein sequence ID" value="MBN9412650.1"/>
    <property type="molecule type" value="Genomic_DNA"/>
</dbReference>
<keyword evidence="1" id="KW-0812">Transmembrane</keyword>
<dbReference type="AlphaFoldDB" id="A0A8J7PHH5"/>
<feature type="transmembrane region" description="Helical" evidence="1">
    <location>
        <begin position="70"/>
        <end position="89"/>
    </location>
</feature>
<evidence type="ECO:0000313" key="3">
    <source>
        <dbReference type="Proteomes" id="UP000664414"/>
    </source>
</evidence>
<dbReference type="Proteomes" id="UP000664414">
    <property type="component" value="Unassembled WGS sequence"/>
</dbReference>
<evidence type="ECO:0000256" key="1">
    <source>
        <dbReference type="SAM" id="Phobius"/>
    </source>
</evidence>
<dbReference type="Pfam" id="PF03083">
    <property type="entry name" value="MtN3_slv"/>
    <property type="match status" value="1"/>
</dbReference>
<feature type="transmembrane region" description="Helical" evidence="1">
    <location>
        <begin position="43"/>
        <end position="64"/>
    </location>
</feature>
<accession>A0A8J7PHH5</accession>
<keyword evidence="1" id="KW-0472">Membrane</keyword>
<evidence type="ECO:0000313" key="2">
    <source>
        <dbReference type="EMBL" id="MBN9412650.1"/>
    </source>
</evidence>
<feature type="transmembrane region" description="Helical" evidence="1">
    <location>
        <begin position="101"/>
        <end position="119"/>
    </location>
</feature>
<reference evidence="2" key="1">
    <citation type="submission" date="2021-02" db="EMBL/GenBank/DDBJ databases">
        <title>Thiocyanate and organic carbon inputs drive convergent selection for specific autotrophic Afipia and Thiobacillus strains within complex microbiomes.</title>
        <authorList>
            <person name="Huddy R.J."/>
            <person name="Sachdeva R."/>
            <person name="Kadzinga F."/>
            <person name="Kantor R.S."/>
            <person name="Harrison S.T.L."/>
            <person name="Banfield J.F."/>
        </authorList>
    </citation>
    <scope>NUCLEOTIDE SEQUENCE</scope>
    <source>
        <strain evidence="2">SCN18_10_11_15_R4_P_38_20</strain>
    </source>
</reference>